<keyword evidence="4" id="KW-1185">Reference proteome</keyword>
<dbReference type="Proteomes" id="UP000060787">
    <property type="component" value="Chromosome"/>
</dbReference>
<gene>
    <name evidence="3" type="ORF">LA76x_2290</name>
</gene>
<dbReference type="GO" id="GO:0008235">
    <property type="term" value="F:metalloexopeptidase activity"/>
    <property type="evidence" value="ECO:0007669"/>
    <property type="project" value="InterPro"/>
</dbReference>
<dbReference type="SUPFAM" id="SSF53187">
    <property type="entry name" value="Zn-dependent exopeptidases"/>
    <property type="match status" value="1"/>
</dbReference>
<accession>A0A0S2FA57</accession>
<dbReference type="eggNOG" id="COG2234">
    <property type="taxonomic scope" value="Bacteria"/>
</dbReference>
<evidence type="ECO:0000259" key="2">
    <source>
        <dbReference type="Pfam" id="PF04389"/>
    </source>
</evidence>
<dbReference type="PATRIC" id="fig|84531.8.peg.2302"/>
<organism evidence="3 4">
    <name type="scientific">Lysobacter antibioticus</name>
    <dbReference type="NCBI Taxonomy" id="84531"/>
    <lineage>
        <taxon>Bacteria</taxon>
        <taxon>Pseudomonadati</taxon>
        <taxon>Pseudomonadota</taxon>
        <taxon>Gammaproteobacteria</taxon>
        <taxon>Lysobacterales</taxon>
        <taxon>Lysobacteraceae</taxon>
        <taxon>Lysobacter</taxon>
    </lineage>
</organism>
<evidence type="ECO:0000313" key="4">
    <source>
        <dbReference type="Proteomes" id="UP000060787"/>
    </source>
</evidence>
<protein>
    <submittedName>
        <fullName evidence="3">Peptidase M28 family protein</fullName>
    </submittedName>
</protein>
<dbReference type="PANTHER" id="PTHR12147">
    <property type="entry name" value="METALLOPEPTIDASE M28 FAMILY MEMBER"/>
    <property type="match status" value="1"/>
</dbReference>
<proteinExistence type="predicted"/>
<reference evidence="3 4" key="1">
    <citation type="journal article" date="2015" name="BMC Genomics">
        <title>Comparative genomics and metabolic profiling of the genus Lysobacter.</title>
        <authorList>
            <person name="de Bruijn I."/>
            <person name="Cheng X."/>
            <person name="de Jager V."/>
            <person name="Exposito R.G."/>
            <person name="Watrous J."/>
            <person name="Patel N."/>
            <person name="Postma J."/>
            <person name="Dorrestein P.C."/>
            <person name="Kobayashi D."/>
            <person name="Raaijmakers J.M."/>
        </authorList>
    </citation>
    <scope>NUCLEOTIDE SEQUENCE [LARGE SCALE GENOMIC DNA]</scope>
    <source>
        <strain evidence="3 4">76</strain>
    </source>
</reference>
<name>A0A0S2FA57_LYSAN</name>
<dbReference type="KEGG" id="lab:LA76x_2290"/>
<dbReference type="InterPro" id="IPR007484">
    <property type="entry name" value="Peptidase_M28"/>
</dbReference>
<feature type="region of interest" description="Disordered" evidence="1">
    <location>
        <begin position="1"/>
        <end position="25"/>
    </location>
</feature>
<feature type="domain" description="Peptidase M28" evidence="2">
    <location>
        <begin position="72"/>
        <end position="270"/>
    </location>
</feature>
<dbReference type="STRING" id="84531.LA76x_2290"/>
<dbReference type="PANTHER" id="PTHR12147:SF26">
    <property type="entry name" value="PEPTIDASE M28 DOMAIN-CONTAINING PROTEIN"/>
    <property type="match status" value="1"/>
</dbReference>
<sequence length="283" mass="29702">MAGASAREAAAVAGTPASAPATTTDSWLGDVRSLSQAGAGNRRAPIEKRLDGLGLKWKAVAFETAKKQQGQNLIAEVSGAAAAPLLLFGAHFDQVDEGHGATDNASGSATVLALAERFKHKPLAHHRVAVAFWDLEEAGLLGSSAYIAQGSEKPALYVNFDVFGWGDTLWMMTPDANSALAGASRDAVKASGLQLSAGREYPPSDHLPFIKAGWPAVSYSLIGNEEVPLILSFFKGEKTATQAKVIQVIHSSNDTVEQIDAAATARGVDAVERAIRQWDAAQN</sequence>
<dbReference type="Pfam" id="PF04389">
    <property type="entry name" value="Peptidase_M28"/>
    <property type="match status" value="1"/>
</dbReference>
<dbReference type="Gene3D" id="3.40.630.10">
    <property type="entry name" value="Zn peptidases"/>
    <property type="match status" value="1"/>
</dbReference>
<evidence type="ECO:0000256" key="1">
    <source>
        <dbReference type="SAM" id="MobiDB-lite"/>
    </source>
</evidence>
<dbReference type="AlphaFoldDB" id="A0A0S2FA57"/>
<dbReference type="InterPro" id="IPR045175">
    <property type="entry name" value="M28_fam"/>
</dbReference>
<dbReference type="EMBL" id="CP011129">
    <property type="protein sequence ID" value="ALN80423.1"/>
    <property type="molecule type" value="Genomic_DNA"/>
</dbReference>
<dbReference type="GO" id="GO:0006508">
    <property type="term" value="P:proteolysis"/>
    <property type="evidence" value="ECO:0007669"/>
    <property type="project" value="InterPro"/>
</dbReference>
<evidence type="ECO:0000313" key="3">
    <source>
        <dbReference type="EMBL" id="ALN80423.1"/>
    </source>
</evidence>
<feature type="compositionally biased region" description="Low complexity" evidence="1">
    <location>
        <begin position="1"/>
        <end position="24"/>
    </location>
</feature>